<dbReference type="Pfam" id="PF00005">
    <property type="entry name" value="ABC_tran"/>
    <property type="match status" value="1"/>
</dbReference>
<dbReference type="InterPro" id="IPR003593">
    <property type="entry name" value="AAA+_ATPase"/>
</dbReference>
<dbReference type="PROSITE" id="PS50929">
    <property type="entry name" value="ABC_TM1F"/>
    <property type="match status" value="1"/>
</dbReference>
<comment type="caution">
    <text evidence="12">The sequence shown here is derived from an EMBL/GenBank/DDBJ whole genome shotgun (WGS) entry which is preliminary data.</text>
</comment>
<dbReference type="InterPro" id="IPR036640">
    <property type="entry name" value="ABC1_TM_sf"/>
</dbReference>
<keyword evidence="3" id="KW-1003">Cell membrane</keyword>
<dbReference type="SUPFAM" id="SSF90123">
    <property type="entry name" value="ABC transporter transmembrane region"/>
    <property type="match status" value="1"/>
</dbReference>
<feature type="transmembrane region" description="Helical" evidence="9">
    <location>
        <begin position="167"/>
        <end position="185"/>
    </location>
</feature>
<dbReference type="EMBL" id="JAAEDH010000025">
    <property type="protein sequence ID" value="MBR0657032.1"/>
    <property type="molecule type" value="Genomic_DNA"/>
</dbReference>
<feature type="transmembrane region" description="Helical" evidence="9">
    <location>
        <begin position="63"/>
        <end position="81"/>
    </location>
</feature>
<accession>A0AAF1JYG9</accession>
<evidence type="ECO:0000313" key="13">
    <source>
        <dbReference type="Proteomes" id="UP001196068"/>
    </source>
</evidence>
<reference evidence="12" key="1">
    <citation type="submission" date="2020-01" db="EMBL/GenBank/DDBJ databases">
        <authorList>
            <person name="Rat A."/>
        </authorList>
    </citation>
    <scope>NUCLEOTIDE SEQUENCE</scope>
    <source>
        <strain evidence="12">LMG 28251</strain>
    </source>
</reference>
<dbReference type="PANTHER" id="PTHR43394:SF1">
    <property type="entry name" value="ATP-BINDING CASSETTE SUB-FAMILY B MEMBER 10, MITOCHONDRIAL"/>
    <property type="match status" value="1"/>
</dbReference>
<dbReference type="Gene3D" id="1.20.1560.10">
    <property type="entry name" value="ABC transporter type 1, transmembrane domain"/>
    <property type="match status" value="1"/>
</dbReference>
<evidence type="ECO:0000256" key="6">
    <source>
        <dbReference type="ARBA" id="ARBA00022840"/>
    </source>
</evidence>
<dbReference type="PANTHER" id="PTHR43394">
    <property type="entry name" value="ATP-DEPENDENT PERMEASE MDL1, MITOCHONDRIAL"/>
    <property type="match status" value="1"/>
</dbReference>
<dbReference type="InterPro" id="IPR027417">
    <property type="entry name" value="P-loop_NTPase"/>
</dbReference>
<reference evidence="12" key="2">
    <citation type="journal article" date="2021" name="Syst. Appl. Microbiol.">
        <title>Roseomonas hellenica sp. nov., isolated from roots of wild-growing Alkanna tinctoria.</title>
        <authorList>
            <person name="Rat A."/>
            <person name="Naranjo H.D."/>
            <person name="Lebbe L."/>
            <person name="Cnockaert M."/>
            <person name="Krigas N."/>
            <person name="Grigoriadou K."/>
            <person name="Maloupa E."/>
            <person name="Willems A."/>
        </authorList>
    </citation>
    <scope>NUCLEOTIDE SEQUENCE</scope>
    <source>
        <strain evidence="12">LMG 28251</strain>
    </source>
</reference>
<evidence type="ECO:0000259" key="10">
    <source>
        <dbReference type="PROSITE" id="PS50893"/>
    </source>
</evidence>
<keyword evidence="4 9" id="KW-0812">Transmembrane</keyword>
<gene>
    <name evidence="12" type="ORF">GXW79_18290</name>
</gene>
<dbReference type="GO" id="GO:0016887">
    <property type="term" value="F:ATP hydrolysis activity"/>
    <property type="evidence" value="ECO:0007669"/>
    <property type="project" value="InterPro"/>
</dbReference>
<protein>
    <submittedName>
        <fullName evidence="12">ABC transporter ATP-binding protein</fullName>
    </submittedName>
</protein>
<evidence type="ECO:0000256" key="1">
    <source>
        <dbReference type="ARBA" id="ARBA00004651"/>
    </source>
</evidence>
<feature type="domain" description="ABC transmembrane type-1" evidence="11">
    <location>
        <begin position="29"/>
        <end position="309"/>
    </location>
</feature>
<dbReference type="PROSITE" id="PS00211">
    <property type="entry name" value="ABC_TRANSPORTER_1"/>
    <property type="match status" value="1"/>
</dbReference>
<dbReference type="InterPro" id="IPR011527">
    <property type="entry name" value="ABC1_TM_dom"/>
</dbReference>
<proteinExistence type="predicted"/>
<dbReference type="GO" id="GO:0005886">
    <property type="term" value="C:plasma membrane"/>
    <property type="evidence" value="ECO:0007669"/>
    <property type="project" value="UniProtKB-SubCell"/>
</dbReference>
<dbReference type="SMART" id="SM00382">
    <property type="entry name" value="AAA"/>
    <property type="match status" value="1"/>
</dbReference>
<sequence length="588" mass="62284">MAKPLPASTVPLIRRLWREQVLRHRSGVAMALVCTALVAGFTALYPVVIQQSFDRFTANDTETLWLVPVVIIIITMAKSLAQFGQAVAIQSVVLRVIEGLQGDLFRALTRADLAAVGRDAPARHAARFTVDAAMIREALTKSINAIADVLTVVGLAASMLWLDWQLFLIAMALYPIAILPITRLGKRIRRASGGMQQRMGETAAVLTESFAAARVVRAYRLEAQEEARAARIFAGLRESLLHIQRTRASLDPMLEALGGIAVAAVIAFLGWRVSSGAGTIGEFTGFVAALLIASRPVRALGSLNAALQEGLAGLSSVYAVIDERPRIVEKPGAVALPEGKGRVEFDGVGFRYEQGNADAALEGLSFVAEPGRTVALVGPSGAGKSTALALVPRLHDVTAGAVRIDGADIRDVTLASLRDAIAYVGQDAVIFDDTGFANIACGRPGASQAEVEDAARAAAAHEFLAVLPQGYQTVLGTGGSRLSGGQKQRVSLARALLRNPRILLLDEATSALDAENEALVQQALARLRAGRTTLVIAHRLSTVRDADLIVAMDRGRAVEQGSHAALMEAGGLYARLVRTQAFVEAEPA</sequence>
<dbReference type="Gene3D" id="3.40.50.300">
    <property type="entry name" value="P-loop containing nucleotide triphosphate hydrolases"/>
    <property type="match status" value="1"/>
</dbReference>
<dbReference type="Proteomes" id="UP001196068">
    <property type="component" value="Unassembled WGS sequence"/>
</dbReference>
<evidence type="ECO:0000256" key="7">
    <source>
        <dbReference type="ARBA" id="ARBA00022989"/>
    </source>
</evidence>
<dbReference type="Pfam" id="PF00664">
    <property type="entry name" value="ABC_membrane"/>
    <property type="match status" value="1"/>
</dbReference>
<feature type="transmembrane region" description="Helical" evidence="9">
    <location>
        <begin position="143"/>
        <end position="161"/>
    </location>
</feature>
<organism evidence="12 13">
    <name type="scientific">Plastoroseomonas arctica</name>
    <dbReference type="NCBI Taxonomy" id="1509237"/>
    <lineage>
        <taxon>Bacteria</taxon>
        <taxon>Pseudomonadati</taxon>
        <taxon>Pseudomonadota</taxon>
        <taxon>Alphaproteobacteria</taxon>
        <taxon>Acetobacterales</taxon>
        <taxon>Acetobacteraceae</taxon>
        <taxon>Plastoroseomonas</taxon>
    </lineage>
</organism>
<dbReference type="GO" id="GO:0005524">
    <property type="term" value="F:ATP binding"/>
    <property type="evidence" value="ECO:0007669"/>
    <property type="project" value="UniProtKB-KW"/>
</dbReference>
<evidence type="ECO:0000256" key="3">
    <source>
        <dbReference type="ARBA" id="ARBA00022475"/>
    </source>
</evidence>
<dbReference type="InterPro" id="IPR039421">
    <property type="entry name" value="Type_1_exporter"/>
</dbReference>
<dbReference type="SUPFAM" id="SSF52540">
    <property type="entry name" value="P-loop containing nucleoside triphosphate hydrolases"/>
    <property type="match status" value="1"/>
</dbReference>
<name>A0AAF1JYG9_9PROT</name>
<evidence type="ECO:0000313" key="12">
    <source>
        <dbReference type="EMBL" id="MBR0657032.1"/>
    </source>
</evidence>
<dbReference type="FunFam" id="3.40.50.300:FF:000221">
    <property type="entry name" value="Multidrug ABC transporter ATP-binding protein"/>
    <property type="match status" value="1"/>
</dbReference>
<evidence type="ECO:0000256" key="2">
    <source>
        <dbReference type="ARBA" id="ARBA00022448"/>
    </source>
</evidence>
<feature type="transmembrane region" description="Helical" evidence="9">
    <location>
        <begin position="28"/>
        <end position="48"/>
    </location>
</feature>
<keyword evidence="8 9" id="KW-0472">Membrane</keyword>
<feature type="transmembrane region" description="Helical" evidence="9">
    <location>
        <begin position="253"/>
        <end position="271"/>
    </location>
</feature>
<dbReference type="InterPro" id="IPR003439">
    <property type="entry name" value="ABC_transporter-like_ATP-bd"/>
</dbReference>
<dbReference type="AlphaFoldDB" id="A0AAF1JYG9"/>
<evidence type="ECO:0000259" key="11">
    <source>
        <dbReference type="PROSITE" id="PS50929"/>
    </source>
</evidence>
<dbReference type="GO" id="GO:0015421">
    <property type="term" value="F:ABC-type oligopeptide transporter activity"/>
    <property type="evidence" value="ECO:0007669"/>
    <property type="project" value="TreeGrafter"/>
</dbReference>
<dbReference type="PROSITE" id="PS50893">
    <property type="entry name" value="ABC_TRANSPORTER_2"/>
    <property type="match status" value="1"/>
</dbReference>
<evidence type="ECO:0000256" key="5">
    <source>
        <dbReference type="ARBA" id="ARBA00022741"/>
    </source>
</evidence>
<keyword evidence="7 9" id="KW-1133">Transmembrane helix</keyword>
<keyword evidence="6 12" id="KW-0067">ATP-binding</keyword>
<dbReference type="InterPro" id="IPR017871">
    <property type="entry name" value="ABC_transporter-like_CS"/>
</dbReference>
<evidence type="ECO:0000256" key="9">
    <source>
        <dbReference type="SAM" id="Phobius"/>
    </source>
</evidence>
<keyword evidence="13" id="KW-1185">Reference proteome</keyword>
<dbReference type="CDD" id="cd18552">
    <property type="entry name" value="ABC_6TM_MsbA_like"/>
    <property type="match status" value="1"/>
</dbReference>
<feature type="domain" description="ABC transporter" evidence="10">
    <location>
        <begin position="343"/>
        <end position="579"/>
    </location>
</feature>
<evidence type="ECO:0000256" key="4">
    <source>
        <dbReference type="ARBA" id="ARBA00022692"/>
    </source>
</evidence>
<evidence type="ECO:0000256" key="8">
    <source>
        <dbReference type="ARBA" id="ARBA00023136"/>
    </source>
</evidence>
<dbReference type="RefSeq" id="WP_211875899.1">
    <property type="nucleotide sequence ID" value="NZ_JAAEDH010000025.1"/>
</dbReference>
<keyword evidence="2" id="KW-0813">Transport</keyword>
<comment type="subcellular location">
    <subcellularLocation>
        <location evidence="1">Cell membrane</location>
        <topology evidence="1">Multi-pass membrane protein</topology>
    </subcellularLocation>
</comment>
<keyword evidence="5" id="KW-0547">Nucleotide-binding</keyword>